<protein>
    <submittedName>
        <fullName evidence="1">Uncharacterized protein</fullName>
    </submittedName>
</protein>
<dbReference type="RefSeq" id="WP_176977368.1">
    <property type="nucleotide sequence ID" value="NZ_JABZEO010000011.1"/>
</dbReference>
<dbReference type="AlphaFoldDB" id="A0A850RCN8"/>
<dbReference type="EMBL" id="JABZEO010000011">
    <property type="protein sequence ID" value="NVZ10635.1"/>
    <property type="molecule type" value="Genomic_DNA"/>
</dbReference>
<reference evidence="1 2" key="1">
    <citation type="submission" date="2020-06" db="EMBL/GenBank/DDBJ databases">
        <title>Whole-genome sequence of Allochromatium humboldtianum DSM 21881, type strain.</title>
        <authorList>
            <person name="Kyndt J.A."/>
            <person name="Meyer T.E."/>
        </authorList>
    </citation>
    <scope>NUCLEOTIDE SEQUENCE [LARGE SCALE GENOMIC DNA]</scope>
    <source>
        <strain evidence="1 2">DSM 21881</strain>
    </source>
</reference>
<gene>
    <name evidence="1" type="ORF">HW932_15335</name>
</gene>
<name>A0A850RCN8_9GAMM</name>
<organism evidence="1 2">
    <name type="scientific">Allochromatium humboldtianum</name>
    <dbReference type="NCBI Taxonomy" id="504901"/>
    <lineage>
        <taxon>Bacteria</taxon>
        <taxon>Pseudomonadati</taxon>
        <taxon>Pseudomonadota</taxon>
        <taxon>Gammaproteobacteria</taxon>
        <taxon>Chromatiales</taxon>
        <taxon>Chromatiaceae</taxon>
        <taxon>Allochromatium</taxon>
    </lineage>
</organism>
<proteinExistence type="predicted"/>
<accession>A0A850RCN8</accession>
<evidence type="ECO:0000313" key="2">
    <source>
        <dbReference type="Proteomes" id="UP000592294"/>
    </source>
</evidence>
<comment type="caution">
    <text evidence="1">The sequence shown here is derived from an EMBL/GenBank/DDBJ whole genome shotgun (WGS) entry which is preliminary data.</text>
</comment>
<sequence length="83" mass="9474">MTADIESLVLEHLRHIRARVDQIAEDVGEVKHRLSSLEFAASRIRADIAHGEENSARQQAALDRLSERVARIERRLELNEAPH</sequence>
<evidence type="ECO:0000313" key="1">
    <source>
        <dbReference type="EMBL" id="NVZ10635.1"/>
    </source>
</evidence>
<keyword evidence="2" id="KW-1185">Reference proteome</keyword>
<dbReference type="Proteomes" id="UP000592294">
    <property type="component" value="Unassembled WGS sequence"/>
</dbReference>